<keyword evidence="2" id="KW-1185">Reference proteome</keyword>
<comment type="caution">
    <text evidence="1">The sequence shown here is derived from an EMBL/GenBank/DDBJ whole genome shotgun (WGS) entry which is preliminary data.</text>
</comment>
<proteinExistence type="predicted"/>
<dbReference type="Proteomes" id="UP000292003">
    <property type="component" value="Unassembled WGS sequence"/>
</dbReference>
<name>A0A4Q7JEV2_9PSEU</name>
<evidence type="ECO:0000313" key="2">
    <source>
        <dbReference type="Proteomes" id="UP000292003"/>
    </source>
</evidence>
<organism evidence="1 2">
    <name type="scientific">Amycolatopsis suaedae</name>
    <dbReference type="NCBI Taxonomy" id="2510978"/>
    <lineage>
        <taxon>Bacteria</taxon>
        <taxon>Bacillati</taxon>
        <taxon>Actinomycetota</taxon>
        <taxon>Actinomycetes</taxon>
        <taxon>Pseudonocardiales</taxon>
        <taxon>Pseudonocardiaceae</taxon>
        <taxon>Amycolatopsis</taxon>
    </lineage>
</organism>
<dbReference type="OrthoDB" id="3212043at2"/>
<protein>
    <submittedName>
        <fullName evidence="1">Uncharacterized protein</fullName>
    </submittedName>
</protein>
<reference evidence="1 2" key="1">
    <citation type="submission" date="2019-02" db="EMBL/GenBank/DDBJ databases">
        <title>Draft genome sequence of Amycolatopsis sp. 8-3EHSu isolated from roots of Suaeda maritima.</title>
        <authorList>
            <person name="Duangmal K."/>
            <person name="Chantavorakit T."/>
        </authorList>
    </citation>
    <scope>NUCLEOTIDE SEQUENCE [LARGE SCALE GENOMIC DNA]</scope>
    <source>
        <strain evidence="1 2">8-3EHSu</strain>
    </source>
</reference>
<dbReference type="RefSeq" id="WP_130473266.1">
    <property type="nucleotide sequence ID" value="NZ_SFCC01000001.1"/>
</dbReference>
<accession>A0A4Q7JEV2</accession>
<gene>
    <name evidence="1" type="ORF">EWH70_00945</name>
</gene>
<dbReference type="AlphaFoldDB" id="A0A4Q7JEV2"/>
<dbReference type="EMBL" id="SFCC01000001">
    <property type="protein sequence ID" value="RZQ65696.1"/>
    <property type="molecule type" value="Genomic_DNA"/>
</dbReference>
<evidence type="ECO:0000313" key="1">
    <source>
        <dbReference type="EMBL" id="RZQ65696.1"/>
    </source>
</evidence>
<sequence length="99" mass="10287">MAEKEDTPAPTARQLAAARRFVEQHGTPAKAVVERIGRGGARVVLVGHDGALGDVVVPAPETGDALVAAVADLEPSEWDSELVNATAIGAAHRRRMAGR</sequence>